<keyword evidence="3 7" id="KW-1133">Transmembrane helix</keyword>
<keyword evidence="2 7" id="KW-0812">Transmembrane</keyword>
<gene>
    <name evidence="9" type="ORF">C41B8_15732</name>
</gene>
<feature type="transmembrane region" description="Helical" evidence="7">
    <location>
        <begin position="6"/>
        <end position="24"/>
    </location>
</feature>
<keyword evidence="10" id="KW-1185">Reference proteome</keyword>
<proteinExistence type="predicted"/>
<dbReference type="AlphaFoldDB" id="A0A084IHT8"/>
<name>A0A084IHT8_SALHC</name>
<dbReference type="PANTHER" id="PTHR21624">
    <property type="entry name" value="STEROL DESATURASE-RELATED PROTEIN"/>
    <property type="match status" value="1"/>
</dbReference>
<dbReference type="GO" id="GO:0050479">
    <property type="term" value="F:glyceryl-ether monooxygenase activity"/>
    <property type="evidence" value="ECO:0007669"/>
    <property type="project" value="TreeGrafter"/>
</dbReference>
<comment type="caution">
    <text evidence="9">The sequence shown here is derived from an EMBL/GenBank/DDBJ whole genome shotgun (WGS) entry which is preliminary data.</text>
</comment>
<evidence type="ECO:0000259" key="8">
    <source>
        <dbReference type="Pfam" id="PF04116"/>
    </source>
</evidence>
<evidence type="ECO:0000256" key="5">
    <source>
        <dbReference type="ARBA" id="ARBA00023136"/>
    </source>
</evidence>
<evidence type="ECO:0000256" key="2">
    <source>
        <dbReference type="ARBA" id="ARBA00022692"/>
    </source>
</evidence>
<dbReference type="InterPro" id="IPR051689">
    <property type="entry name" value="Sterol_desaturase/TMEM195"/>
</dbReference>
<dbReference type="eggNOG" id="COG3000">
    <property type="taxonomic scope" value="Bacteria"/>
</dbReference>
<keyword evidence="5 7" id="KW-0472">Membrane</keyword>
<feature type="region of interest" description="Disordered" evidence="6">
    <location>
        <begin position="258"/>
        <end position="285"/>
    </location>
</feature>
<protein>
    <submittedName>
        <fullName evidence="9">Fatty acid hydroxylase</fullName>
    </submittedName>
</protein>
<dbReference type="RefSeq" id="WP_051883663.1">
    <property type="nucleotide sequence ID" value="NZ_APNK01000034.1"/>
</dbReference>
<evidence type="ECO:0000256" key="4">
    <source>
        <dbReference type="ARBA" id="ARBA00023002"/>
    </source>
</evidence>
<evidence type="ECO:0000256" key="1">
    <source>
        <dbReference type="ARBA" id="ARBA00004127"/>
    </source>
</evidence>
<feature type="domain" description="Fatty acid hydroxylase" evidence="8">
    <location>
        <begin position="79"/>
        <end position="217"/>
    </location>
</feature>
<dbReference type="EMBL" id="APNK01000034">
    <property type="protein sequence ID" value="KEZ76272.1"/>
    <property type="molecule type" value="Genomic_DNA"/>
</dbReference>
<dbReference type="InterPro" id="IPR006694">
    <property type="entry name" value="Fatty_acid_hydroxylase"/>
</dbReference>
<reference evidence="9 10" key="1">
    <citation type="submission" date="2013-03" db="EMBL/GenBank/DDBJ databases">
        <title>Salinisphaera hydrothermalis C41B8 Genome Sequencing.</title>
        <authorList>
            <person name="Li C."/>
            <person name="Lai Q."/>
            <person name="Shao Z."/>
        </authorList>
    </citation>
    <scope>NUCLEOTIDE SEQUENCE [LARGE SCALE GENOMIC DNA]</scope>
    <source>
        <strain evidence="9 10">C41B8</strain>
    </source>
</reference>
<evidence type="ECO:0000313" key="10">
    <source>
        <dbReference type="Proteomes" id="UP000028302"/>
    </source>
</evidence>
<dbReference type="STRING" id="1304275.C41B8_15732"/>
<dbReference type="GO" id="GO:0006643">
    <property type="term" value="P:membrane lipid metabolic process"/>
    <property type="evidence" value="ECO:0007669"/>
    <property type="project" value="TreeGrafter"/>
</dbReference>
<sequence length="285" mass="31508">MSAYEGLIAVLVLGLSIVMGLEIVRPYRKRGGIRWPNILLGAISHVIEKLVLPVGLGAIAMHWPYGLLHALTLPAAGAVVAGVLLLDAVKYGQHVLFHKVYFFWRFHRVHHSDHAIDASTALRMHPGQALVGMGVSLSAVLALGLPMLSVLIFALLHEIVLLFTHANLGISRNIDRMLRCVVVSPRMHWIHHSSEAPREHDHNYGICFPFWDWLFGTYIAESRAGEDGFAFGVDGQPVRVERLGDLLWLPVSWRQPMVSNRSGPTDGRDRSARGAEGGPNGPDRR</sequence>
<evidence type="ECO:0000256" key="3">
    <source>
        <dbReference type="ARBA" id="ARBA00022989"/>
    </source>
</evidence>
<feature type="transmembrane region" description="Helical" evidence="7">
    <location>
        <begin position="129"/>
        <end position="145"/>
    </location>
</feature>
<evidence type="ECO:0000256" key="6">
    <source>
        <dbReference type="SAM" id="MobiDB-lite"/>
    </source>
</evidence>
<feature type="compositionally biased region" description="Gly residues" evidence="6">
    <location>
        <begin position="275"/>
        <end position="285"/>
    </location>
</feature>
<dbReference type="GO" id="GO:0008610">
    <property type="term" value="P:lipid biosynthetic process"/>
    <property type="evidence" value="ECO:0007669"/>
    <property type="project" value="InterPro"/>
</dbReference>
<accession>A0A084IHT8</accession>
<dbReference type="GO" id="GO:0012505">
    <property type="term" value="C:endomembrane system"/>
    <property type="evidence" value="ECO:0007669"/>
    <property type="project" value="UniProtKB-SubCell"/>
</dbReference>
<dbReference type="Pfam" id="PF04116">
    <property type="entry name" value="FA_hydroxylase"/>
    <property type="match status" value="1"/>
</dbReference>
<comment type="subcellular location">
    <subcellularLocation>
        <location evidence="1">Endomembrane system</location>
        <topology evidence="1">Multi-pass membrane protein</topology>
    </subcellularLocation>
</comment>
<feature type="transmembrane region" description="Helical" evidence="7">
    <location>
        <begin position="67"/>
        <end position="89"/>
    </location>
</feature>
<dbReference type="Proteomes" id="UP000028302">
    <property type="component" value="Unassembled WGS sequence"/>
</dbReference>
<organism evidence="9 10">
    <name type="scientific">Salinisphaera hydrothermalis (strain C41B8)</name>
    <dbReference type="NCBI Taxonomy" id="1304275"/>
    <lineage>
        <taxon>Bacteria</taxon>
        <taxon>Pseudomonadati</taxon>
        <taxon>Pseudomonadota</taxon>
        <taxon>Gammaproteobacteria</taxon>
        <taxon>Salinisphaerales</taxon>
        <taxon>Salinisphaeraceae</taxon>
        <taxon>Salinisphaera</taxon>
    </lineage>
</organism>
<evidence type="ECO:0000313" key="9">
    <source>
        <dbReference type="EMBL" id="KEZ76272.1"/>
    </source>
</evidence>
<dbReference type="GO" id="GO:0016020">
    <property type="term" value="C:membrane"/>
    <property type="evidence" value="ECO:0007669"/>
    <property type="project" value="GOC"/>
</dbReference>
<keyword evidence="4" id="KW-0560">Oxidoreductase</keyword>
<evidence type="ECO:0000256" key="7">
    <source>
        <dbReference type="SAM" id="Phobius"/>
    </source>
</evidence>
<dbReference type="PANTHER" id="PTHR21624:SF3">
    <property type="entry name" value="FATTY ACID HYDROXYLASE DOMAIN-CONTAINING PROTEIN"/>
    <property type="match status" value="1"/>
</dbReference>
<dbReference type="GO" id="GO:0005506">
    <property type="term" value="F:iron ion binding"/>
    <property type="evidence" value="ECO:0007669"/>
    <property type="project" value="InterPro"/>
</dbReference>
<feature type="transmembrane region" description="Helical" evidence="7">
    <location>
        <begin position="36"/>
        <end position="61"/>
    </location>
</feature>